<dbReference type="EMBL" id="JADKNH010000008">
    <property type="protein sequence ID" value="MBF4694177.1"/>
    <property type="molecule type" value="Genomic_DNA"/>
</dbReference>
<dbReference type="SUPFAM" id="SSF51182">
    <property type="entry name" value="RmlC-like cupins"/>
    <property type="match status" value="1"/>
</dbReference>
<name>A0ABR9ZUN1_9FIRM</name>
<dbReference type="SUPFAM" id="SSF47413">
    <property type="entry name" value="lambda repressor-like DNA-binding domains"/>
    <property type="match status" value="1"/>
</dbReference>
<dbReference type="Pfam" id="PF07883">
    <property type="entry name" value="Cupin_2"/>
    <property type="match status" value="1"/>
</dbReference>
<reference evidence="5 6" key="1">
    <citation type="submission" date="2020-11" db="EMBL/GenBank/DDBJ databases">
        <title>Fusibacter basophilias sp. nov.</title>
        <authorList>
            <person name="Qiu D."/>
        </authorList>
    </citation>
    <scope>NUCLEOTIDE SEQUENCE [LARGE SCALE GENOMIC DNA]</scope>
    <source>
        <strain evidence="5 6">Q10-2</strain>
    </source>
</reference>
<evidence type="ECO:0000256" key="1">
    <source>
        <dbReference type="ARBA" id="ARBA00023015"/>
    </source>
</evidence>
<dbReference type="RefSeq" id="WP_194702420.1">
    <property type="nucleotide sequence ID" value="NZ_JADKNH010000008.1"/>
</dbReference>
<dbReference type="InterPro" id="IPR010982">
    <property type="entry name" value="Lambda_DNA-bd_dom_sf"/>
</dbReference>
<gene>
    <name evidence="5" type="ORF">ISU02_13730</name>
</gene>
<evidence type="ECO:0000259" key="4">
    <source>
        <dbReference type="PROSITE" id="PS50943"/>
    </source>
</evidence>
<dbReference type="InterPro" id="IPR001387">
    <property type="entry name" value="Cro/C1-type_HTH"/>
</dbReference>
<proteinExistence type="predicted"/>
<dbReference type="InterPro" id="IPR011051">
    <property type="entry name" value="RmlC_Cupin_sf"/>
</dbReference>
<keyword evidence="1" id="KW-0805">Transcription regulation</keyword>
<dbReference type="CDD" id="cd02209">
    <property type="entry name" value="cupin_XRE_C"/>
    <property type="match status" value="1"/>
</dbReference>
<dbReference type="PANTHER" id="PTHR46797:SF23">
    <property type="entry name" value="HTH-TYPE TRANSCRIPTIONAL REGULATOR SUTR"/>
    <property type="match status" value="1"/>
</dbReference>
<dbReference type="Gene3D" id="2.60.120.10">
    <property type="entry name" value="Jelly Rolls"/>
    <property type="match status" value="1"/>
</dbReference>
<sequence length="183" mass="20777">MIPMNLIIASNVKKNREALKLSMEELARLSGVSKSMLAQIERGEGNPTITTLWKIANGMQVTFDTLTMSPKRDFEIIKTSEIEPILEDGGRVRTYIIFPDNENRKFAIYCMEIDPGGYWHSDPHLRGSSEFITVHNGQLTICASEQAYTVQQGESIRFESDVAHSYHNTGEAQVLFHMVLYNY</sequence>
<dbReference type="Gene3D" id="1.10.260.40">
    <property type="entry name" value="lambda repressor-like DNA-binding domains"/>
    <property type="match status" value="1"/>
</dbReference>
<dbReference type="Pfam" id="PF01381">
    <property type="entry name" value="HTH_3"/>
    <property type="match status" value="1"/>
</dbReference>
<dbReference type="InterPro" id="IPR050807">
    <property type="entry name" value="TransReg_Diox_bact_type"/>
</dbReference>
<keyword evidence="2" id="KW-0238">DNA-binding</keyword>
<evidence type="ECO:0000313" key="5">
    <source>
        <dbReference type="EMBL" id="MBF4694177.1"/>
    </source>
</evidence>
<accession>A0ABR9ZUN1</accession>
<feature type="domain" description="HTH cro/C1-type" evidence="4">
    <location>
        <begin position="12"/>
        <end position="66"/>
    </location>
</feature>
<keyword evidence="3" id="KW-0804">Transcription</keyword>
<dbReference type="InterPro" id="IPR014710">
    <property type="entry name" value="RmlC-like_jellyroll"/>
</dbReference>
<organism evidence="5 6">
    <name type="scientific">Fusibacter ferrireducens</name>
    <dbReference type="NCBI Taxonomy" id="2785058"/>
    <lineage>
        <taxon>Bacteria</taxon>
        <taxon>Bacillati</taxon>
        <taxon>Bacillota</taxon>
        <taxon>Clostridia</taxon>
        <taxon>Eubacteriales</taxon>
        <taxon>Eubacteriales Family XII. Incertae Sedis</taxon>
        <taxon>Fusibacter</taxon>
    </lineage>
</organism>
<dbReference type="PANTHER" id="PTHR46797">
    <property type="entry name" value="HTH-TYPE TRANSCRIPTIONAL REGULATOR"/>
    <property type="match status" value="1"/>
</dbReference>
<protein>
    <submittedName>
        <fullName evidence="5">Helix-turn-helix transcriptional regulator</fullName>
    </submittedName>
</protein>
<dbReference type="InterPro" id="IPR013096">
    <property type="entry name" value="Cupin_2"/>
</dbReference>
<evidence type="ECO:0000256" key="2">
    <source>
        <dbReference type="ARBA" id="ARBA00023125"/>
    </source>
</evidence>
<dbReference type="SMART" id="SM00530">
    <property type="entry name" value="HTH_XRE"/>
    <property type="match status" value="1"/>
</dbReference>
<dbReference type="CDD" id="cd00093">
    <property type="entry name" value="HTH_XRE"/>
    <property type="match status" value="1"/>
</dbReference>
<dbReference type="PROSITE" id="PS50943">
    <property type="entry name" value="HTH_CROC1"/>
    <property type="match status" value="1"/>
</dbReference>
<keyword evidence="6" id="KW-1185">Reference proteome</keyword>
<evidence type="ECO:0000313" key="6">
    <source>
        <dbReference type="Proteomes" id="UP000614200"/>
    </source>
</evidence>
<evidence type="ECO:0000256" key="3">
    <source>
        <dbReference type="ARBA" id="ARBA00023163"/>
    </source>
</evidence>
<comment type="caution">
    <text evidence="5">The sequence shown here is derived from an EMBL/GenBank/DDBJ whole genome shotgun (WGS) entry which is preliminary data.</text>
</comment>
<dbReference type="Proteomes" id="UP000614200">
    <property type="component" value="Unassembled WGS sequence"/>
</dbReference>